<keyword evidence="3" id="KW-0813">Transport</keyword>
<dbReference type="InterPro" id="IPR026082">
    <property type="entry name" value="ABCA"/>
</dbReference>
<feature type="transmembrane region" description="Helical" evidence="11">
    <location>
        <begin position="2397"/>
        <end position="2419"/>
    </location>
</feature>
<keyword evidence="6" id="KW-0547">Nucleotide-binding</keyword>
<evidence type="ECO:0000256" key="11">
    <source>
        <dbReference type="SAM" id="Phobius"/>
    </source>
</evidence>
<evidence type="ECO:0000256" key="4">
    <source>
        <dbReference type="ARBA" id="ARBA00022692"/>
    </source>
</evidence>
<dbReference type="GO" id="GO:0016887">
    <property type="term" value="F:ATP hydrolysis activity"/>
    <property type="evidence" value="ECO:0007669"/>
    <property type="project" value="InterPro"/>
</dbReference>
<evidence type="ECO:0000256" key="3">
    <source>
        <dbReference type="ARBA" id="ARBA00022448"/>
    </source>
</evidence>
<reference evidence="13 14" key="1">
    <citation type="submission" date="2021-06" db="EMBL/GenBank/DDBJ databases">
        <title>Caerostris darwini draft genome.</title>
        <authorList>
            <person name="Kono N."/>
            <person name="Arakawa K."/>
        </authorList>
    </citation>
    <scope>NUCLEOTIDE SEQUENCE [LARGE SCALE GENOMIC DNA]</scope>
</reference>
<dbReference type="InterPro" id="IPR013525">
    <property type="entry name" value="ABC2_TM"/>
</dbReference>
<feature type="transmembrane region" description="Helical" evidence="11">
    <location>
        <begin position="3345"/>
        <end position="3364"/>
    </location>
</feature>
<dbReference type="EMBL" id="BPLQ01011939">
    <property type="protein sequence ID" value="GIY61382.1"/>
    <property type="molecule type" value="Genomic_DNA"/>
</dbReference>
<evidence type="ECO:0000256" key="6">
    <source>
        <dbReference type="ARBA" id="ARBA00022741"/>
    </source>
</evidence>
<feature type="transmembrane region" description="Helical" evidence="11">
    <location>
        <begin position="2431"/>
        <end position="2450"/>
    </location>
</feature>
<feature type="transmembrane region" description="Helical" evidence="11">
    <location>
        <begin position="3461"/>
        <end position="3481"/>
    </location>
</feature>
<dbReference type="PROSITE" id="PS00211">
    <property type="entry name" value="ABC_TRANSPORTER_1"/>
    <property type="match status" value="1"/>
</dbReference>
<dbReference type="Pfam" id="PF00005">
    <property type="entry name" value="ABC_tran"/>
    <property type="match status" value="2"/>
</dbReference>
<feature type="transmembrane region" description="Helical" evidence="11">
    <location>
        <begin position="50"/>
        <end position="70"/>
    </location>
</feature>
<keyword evidence="8 11" id="KW-1133">Transmembrane helix</keyword>
<comment type="similarity">
    <text evidence="2">Belongs to the ABC transporter superfamily. ABCA family.</text>
</comment>
<dbReference type="PANTHER" id="PTHR19229">
    <property type="entry name" value="ATP-BINDING CASSETTE TRANSPORTER SUBFAMILY A ABCA"/>
    <property type="match status" value="1"/>
</dbReference>
<dbReference type="PANTHER" id="PTHR19229:SF36">
    <property type="entry name" value="ATP-BINDING CASSETTE SUB-FAMILY A MEMBER 2"/>
    <property type="match status" value="1"/>
</dbReference>
<dbReference type="GO" id="GO:0005524">
    <property type="term" value="F:ATP binding"/>
    <property type="evidence" value="ECO:0007669"/>
    <property type="project" value="UniProtKB-KW"/>
</dbReference>
<evidence type="ECO:0000259" key="12">
    <source>
        <dbReference type="PROSITE" id="PS50893"/>
    </source>
</evidence>
<dbReference type="FunFam" id="3.40.50.300:FF:000335">
    <property type="entry name" value="ATP binding cassette subfamily A member 5"/>
    <property type="match status" value="1"/>
</dbReference>
<evidence type="ECO:0000256" key="10">
    <source>
        <dbReference type="SAM" id="MobiDB-lite"/>
    </source>
</evidence>
<name>A0AAV4UU78_9ARAC</name>
<keyword evidence="9 11" id="KW-0472">Membrane</keyword>
<evidence type="ECO:0000313" key="13">
    <source>
        <dbReference type="EMBL" id="GIY61382.1"/>
    </source>
</evidence>
<sequence length="3849" mass="434190">MILKNVATEESEGLKRSPSPSPFCPAPEMEVVHQVRLLLRRNVALRLRQPVILALELLWPVIIFLVVMAARNSIPPVAQPTCYYKPWALPSAGVVPFVQSMICNIDDCQNRTEYEDIPSYSGSSVRELVSNTMPLIMDRSITELVSALPKGMRLMRVAVDALSGPDLSVLLDDGFPVRDLLKDTNQTKELLNSINMTSEEIDLTLDSSIQLPQILEITNQNNFCDMGPDEIERTSDLFYKIKRHLCSVNVAKRKDFFRQLKSQLDIKNIVQTMGLAMSELGRLDVGEILGNIGVLLANLQSSNVFHQDALKMVAMLLDEVKFDQIDTKMITHLIEDLEPLYRDSDWAMLIQVLKDVKLPTVKESSANSRRVDKEKNETLSSVVKEATIEDDVKGEDMHNLQQNAETAFETVLSLADIGVDMLKFLPNNASVQAHNVLKYFTFFVDIADGLIPEVEKSLKTDSSTKFLDTLSDILGAAFLNIVESTKTDDPSKSESRQNINLCNAKEFQKIADSSDWNNIQAIQRYACGISRISKKMLGPSDAVDVEKLRLSLNKMKKLINTEKYSDMQRNILKWQNETHLNTSTNSGFPIFKKSAMMNEANIDDVITSIECAIQGFHNINNPSEETKNRTDSMLSSIPTEISNKITSSKEKILLNGLSRTKEIINYVRSNPLFSRTSNLTSFGSIVMELDKIVNAAGFENLNHLLPSTSKEFLHFLPALLFVVSDFKTNATLQNGIPPLMSAFVQDLESFTWKSITPKMVEEFSKKSSSRNFCVDAEALEATQLHWKWLLCTDKSTSFRIPLPHKNSPKKDPVTSSSSFPLKQNFDVQAFSQILLRLSSGMSFTLKIFSHLLRPIPGCEATCGIDDSMMKKMCFLGRLQNVKKAIQTSHEENEENSRNKSNLLQQFHALFPVDEKIIESYTSFIDVVRVSAKNNYTNWRDIVHLLVSGLRFLDSFDGKDHKLRPSLHVTHSLISLLKNRVSDAAQSSTSGLVEIENVLPDSPLTQEVIRSFLPILPEVTSTLLWTALTPGKVLKLIDDSDKNISVIIANICNSSLSDYFYNPGLTVEQFKGLDQVFCSHHYYDVFEEVFEDPDIQEIVFDASSTDEVSWEDMHDNILETVSLLQDLAERKRADISSFPPLPRWQEMAKSIHAQVTNPSVMLYVLNSKFFYRFCYDNRFQNVSSLNLKHFFTEDQEVALYHGLCSLSTVSFANKLVAEVNESVKNSIVTNQGQSLDIAYVSQKVLGILFSMQEIKNIGKVFLGFDLHDGTDNAESSEESLNLQDSKARNKIMTATKRTYDMINSISKGGLSAAILGSSIPEVINDFSTLIAHSDSDGATNIESFFKDGNRSDKILRKLFNKNPDRRRLESYIETMAEYFSMNKNSKKLKLFCDAHLRSRSSVRVLPDLFCSQPSSMWTLHEMNHQQVNITALWMRIDRFLSDEMKRETQELYFHKRKTEFLNSIDTILLSSIQTADWSGFQIPSFYFSMLKAFVRNFDSINNSSLQGVSCLTKSTEMAIQESTHKLLKSIPDAEFLSCDLFNKNISSFYLWVSNSADLKEAFEKIANGSKSKETCSVSWRWLLSLIDDLESFYKRMKNVSKKDLEKANSCLKNFKQSLLISNLQMHTKILKQAAKFLSSINTPAGHWKGIKEQIFERISRHLPAFIKIAEAVPEKSSLLPRSFDVDDSEVEEMLQGASINFNWLLRHGMSSTVLRKKICSDKNDPSVSMVFLRPPQMSLLTSAKFYANICNHNITHHLVQLLNQNYIKAKVQEIQEKEFFSGQWLQELMGSSDVLIDVGTHLISSLTEIQIHNVFDVFQLFTRPHVIQNIHESLSKLLLVLEPVFPGSSLIETLHQISDGLQAFKSLTKLTNFSFTYKVKDVFGEAAVDVLENELHMNSQLVPSLMESEINLNQVVLDKSSGHVTFCKDSRDDSILCALSAIDKVAITADRLQDLVFQKLLISFGSLGVEGVLKEAEVDKQEAGKTLEILSSAPAIISRLTNHLESVTTLMHPDIKELFQKLDKGVQWLASPEALSTGGQILCGKPLTSLSRRFMLLSPEDAENKIEEKELLRLPTDFCRHGYKEIMKMRGGAILWGFLKPLFRGKILYAPKSYGPALTIISKINETFNNLEEQVGFVKAAAEGSTGLHYLQRKNETLQSLQKLLSSKAISKFLGSQSWSAALSWLEAPSSSSRSLLHLVELVGNVTECISLDRFIGFDTEEELEAAAATLHDRREFIAAIVFKNDHHLEKRSAEGKRKGDLPRNVLYKIRMDIDNVPTTEYIKYRWWRPYPYDDFFEDLRYFRGFLQLQDTIDSAIIDLQSETPGSSSEVKKYLQQFPYPCHQRDKFGTLLKGSMPAVMTISWVFIVAFLVRERVLDRELELDETLGVMGMKKSSNWLAWFLTGFSVLLVSVIGIVAVLKWGGITPNSDPVVLFLFVADFAVLLIAYCQLMSTFFNRASTAALLSVLLYVLSFFPFLLFVTWELDFLYWQKLLSCVLVSTSFCFGCLYLNRYEDQGQGVHWSNLWQSPVAEDRMNFGTTLIAMTLCSAVYFFLSWYISRIAAGLKSRKPLAWYVLLKPPTFNETKKENGFETNTKSRSMLEGIKNETDVKRNIGITLNNVHALYSKKGSKEWRALSGLNLDLYEDQITALLGHNGAGKTTTIKILTGRILPTAGTVSLYGFSIPEQLTEARKLIGYSPQNNTLYDKLTVKEHLNLFARLKGILGHKEVKKEVDEMLERLNLVEKQDECTETLSGGQRRRLCVGIAFVGGSKVVILDEPTSSVDPVARRKIWDLILSYKKGRTILFTTHHLDEADILSDRVAILHKGRMLCCGSPLELKGRFGSGYRLSILPAAEKSEHEERDSGRASSIMEYEEPVNVDCDGVMECIQTYVPDATLLENDDSHLVVSLPADPLTSKPLSEFFTHLEKCLHLWGFQSCSLSSATLEEVFLTLCRLEDAKAAHNSDKFTDVSPFRLKKTHETTFIQKEDDFCKKAMVIEMKDDDTSTSKDHCFSNAHLRCNQLMALVKKRFWHTKKNWKALTSSIVMPCIFIALAMGLAVGRPQKAPDPSIELTPSLYSNKDHKAISFFAWDESKTDLGNLLLEVLKTNTSQKETCHENSPNCHYHNKESRTMNGPLSRCLCEEECPAVIRNLTPSVITTDQILYNMTGINIPQYLLDSYLQFNEKRYGGWTIGKTASPSVMAKVWFENSGYHSAPAYLNSLNNAILKQETRRNHGIRTWSHPLRLSVEQLGRETLLQRLGEVGIAFVFLIGLSLVPCTFAVYVVGERESEQKRLQMVTGALGPLLYWSAAFLWDLTIVLATSVISAAIVSAFALPAFYQRENFRAVYTLIFLYGWATTPLTYLFSRFFREGSLAFMVIFTSHLFVGLVIMMSLVSLRMISVSKDVASVLTNLQTFSLAFPQYSLVGGLTDLNENQIKTEIFEQFGQDVYTSPFSWNSLGPNFVALFTQGVVFFLLTVLLEVIPLRHWCQRLLYSRSKRNQRPIMDEAGTDNLSKDLLLIQNISQIYHSKAGRRYAVDNLTLTVPQGECFGLVGANGAGKTTLFRLLIGEIQPTSGKVIFKGSQSISNKNHQFLGYCPQKDALDGLLTPRQHLEIYAGLRGIPSSEVSKTVEWSLKSLELEMHADRPVHKLSGGTKRKLCTAIATLGDPELVLLDEPTSGMDPATRRLVWKTISRATEAGRSVILTSHSIEDCDVLCSRLGIMVNGRIACLGSPIKLKARFGTGYTLSFRVPENKEDWTCLLNFIHKENPSAHLQVHSGRRIEIALPDENITLSSLFCQLEDCAKMFGIEDLAIDPTTLDQVFKHVALQSYRKADKHFKPTKENLIQIVQL</sequence>
<dbReference type="CDD" id="cd03263">
    <property type="entry name" value="ABC_subfamily_A"/>
    <property type="match status" value="2"/>
</dbReference>
<keyword evidence="14" id="KW-1185">Reference proteome</keyword>
<dbReference type="SMART" id="SM00382">
    <property type="entry name" value="AAA"/>
    <property type="match status" value="2"/>
</dbReference>
<dbReference type="GO" id="GO:0140359">
    <property type="term" value="F:ABC-type transporter activity"/>
    <property type="evidence" value="ECO:0007669"/>
    <property type="project" value="InterPro"/>
</dbReference>
<keyword evidence="7" id="KW-0067">ATP-binding</keyword>
<dbReference type="Pfam" id="PF12698">
    <property type="entry name" value="ABC2_membrane_3"/>
    <property type="match status" value="2"/>
</dbReference>
<dbReference type="SUPFAM" id="SSF52540">
    <property type="entry name" value="P-loop containing nucleoside triphosphate hydrolases"/>
    <property type="match status" value="2"/>
</dbReference>
<evidence type="ECO:0000256" key="7">
    <source>
        <dbReference type="ARBA" id="ARBA00022840"/>
    </source>
</evidence>
<dbReference type="Proteomes" id="UP001054837">
    <property type="component" value="Unassembled WGS sequence"/>
</dbReference>
<evidence type="ECO:0000256" key="8">
    <source>
        <dbReference type="ARBA" id="ARBA00022989"/>
    </source>
</evidence>
<gene>
    <name evidence="13" type="primary">Abca1</name>
    <name evidence="13" type="ORF">CDAR_541601</name>
</gene>
<organism evidence="13 14">
    <name type="scientific">Caerostris darwini</name>
    <dbReference type="NCBI Taxonomy" id="1538125"/>
    <lineage>
        <taxon>Eukaryota</taxon>
        <taxon>Metazoa</taxon>
        <taxon>Ecdysozoa</taxon>
        <taxon>Arthropoda</taxon>
        <taxon>Chelicerata</taxon>
        <taxon>Arachnida</taxon>
        <taxon>Araneae</taxon>
        <taxon>Araneomorphae</taxon>
        <taxon>Entelegynae</taxon>
        <taxon>Araneoidea</taxon>
        <taxon>Araneidae</taxon>
        <taxon>Caerostris</taxon>
    </lineage>
</organism>
<protein>
    <submittedName>
        <fullName evidence="13">Phospholipid-transporting ATPase ABCA1</fullName>
    </submittedName>
</protein>
<feature type="transmembrane region" description="Helical" evidence="11">
    <location>
        <begin position="2536"/>
        <end position="2557"/>
    </location>
</feature>
<evidence type="ECO:0000256" key="9">
    <source>
        <dbReference type="ARBA" id="ARBA00023136"/>
    </source>
</evidence>
<feature type="transmembrane region" description="Helical" evidence="11">
    <location>
        <begin position="2353"/>
        <end position="2371"/>
    </location>
</feature>
<evidence type="ECO:0000313" key="14">
    <source>
        <dbReference type="Proteomes" id="UP001054837"/>
    </source>
</evidence>
<dbReference type="GO" id="GO:0016020">
    <property type="term" value="C:membrane"/>
    <property type="evidence" value="ECO:0007669"/>
    <property type="project" value="UniProtKB-SubCell"/>
</dbReference>
<dbReference type="PROSITE" id="PS50893">
    <property type="entry name" value="ABC_TRANSPORTER_2"/>
    <property type="match status" value="2"/>
</dbReference>
<feature type="transmembrane region" description="Helical" evidence="11">
    <location>
        <begin position="3370"/>
        <end position="3392"/>
    </location>
</feature>
<proteinExistence type="inferred from homology"/>
<dbReference type="InterPro" id="IPR017871">
    <property type="entry name" value="ABC_transporter-like_CS"/>
</dbReference>
<evidence type="ECO:0000256" key="5">
    <source>
        <dbReference type="ARBA" id="ARBA00022737"/>
    </source>
</evidence>
<comment type="subcellular location">
    <subcellularLocation>
        <location evidence="1">Membrane</location>
        <topology evidence="1">Multi-pass membrane protein</topology>
    </subcellularLocation>
</comment>
<dbReference type="InterPro" id="IPR003439">
    <property type="entry name" value="ABC_transporter-like_ATP-bd"/>
</dbReference>
<dbReference type="Gene3D" id="3.40.50.300">
    <property type="entry name" value="P-loop containing nucleotide triphosphate hydrolases"/>
    <property type="match status" value="2"/>
</dbReference>
<feature type="transmembrane region" description="Helical" evidence="11">
    <location>
        <begin position="2488"/>
        <end position="2509"/>
    </location>
</feature>
<keyword evidence="5" id="KW-0677">Repeat</keyword>
<dbReference type="FunFam" id="3.40.50.300:FF:000933">
    <property type="entry name" value="ABC transporter A family member 7"/>
    <property type="match status" value="1"/>
</dbReference>
<feature type="region of interest" description="Disordered" evidence="10">
    <location>
        <begin position="1"/>
        <end position="21"/>
    </location>
</feature>
<keyword evidence="4 11" id="KW-0812">Transmembrane</keyword>
<feature type="domain" description="ABC transporter" evidence="12">
    <location>
        <begin position="3516"/>
        <end position="3748"/>
    </location>
</feature>
<feature type="transmembrane region" description="Helical" evidence="11">
    <location>
        <begin position="3261"/>
        <end position="3283"/>
    </location>
</feature>
<comment type="caution">
    <text evidence="13">The sequence shown here is derived from an EMBL/GenBank/DDBJ whole genome shotgun (WGS) entry which is preliminary data.</text>
</comment>
<feature type="transmembrane region" description="Helical" evidence="11">
    <location>
        <begin position="2462"/>
        <end position="2482"/>
    </location>
</feature>
<dbReference type="InterPro" id="IPR027417">
    <property type="entry name" value="P-loop_NTPase"/>
</dbReference>
<dbReference type="GO" id="GO:0005319">
    <property type="term" value="F:lipid transporter activity"/>
    <property type="evidence" value="ECO:0007669"/>
    <property type="project" value="TreeGrafter"/>
</dbReference>
<evidence type="ECO:0000256" key="2">
    <source>
        <dbReference type="ARBA" id="ARBA00008869"/>
    </source>
</evidence>
<accession>A0AAV4UU78</accession>
<feature type="transmembrane region" description="Helical" evidence="11">
    <location>
        <begin position="3303"/>
        <end position="3333"/>
    </location>
</feature>
<feature type="domain" description="ABC transporter" evidence="12">
    <location>
        <begin position="2615"/>
        <end position="2850"/>
    </location>
</feature>
<evidence type="ECO:0000256" key="1">
    <source>
        <dbReference type="ARBA" id="ARBA00004141"/>
    </source>
</evidence>
<dbReference type="InterPro" id="IPR003593">
    <property type="entry name" value="AAA+_ATPase"/>
</dbReference>